<feature type="transmembrane region" description="Helical" evidence="2">
    <location>
        <begin position="204"/>
        <end position="226"/>
    </location>
</feature>
<dbReference type="PANTHER" id="PTHR30373">
    <property type="entry name" value="UPF0603 PROTEIN YGCG"/>
    <property type="match status" value="1"/>
</dbReference>
<keyword evidence="2" id="KW-0472">Membrane</keyword>
<dbReference type="EMBL" id="JAHHHN010000007">
    <property type="protein sequence ID" value="MBW4562460.1"/>
    <property type="molecule type" value="Genomic_DNA"/>
</dbReference>
<organism evidence="4 5">
    <name type="scientific">Mojavia pulchra JT2-VF2</name>
    <dbReference type="NCBI Taxonomy" id="287848"/>
    <lineage>
        <taxon>Bacteria</taxon>
        <taxon>Bacillati</taxon>
        <taxon>Cyanobacteriota</taxon>
        <taxon>Cyanophyceae</taxon>
        <taxon>Nostocales</taxon>
        <taxon>Nostocaceae</taxon>
    </lineage>
</organism>
<feature type="compositionally biased region" description="Pro residues" evidence="1">
    <location>
        <begin position="363"/>
        <end position="374"/>
    </location>
</feature>
<dbReference type="PANTHER" id="PTHR30373:SF2">
    <property type="entry name" value="UPF0603 PROTEIN YGCG"/>
    <property type="match status" value="1"/>
</dbReference>
<feature type="compositionally biased region" description="Gly residues" evidence="1">
    <location>
        <begin position="377"/>
        <end position="408"/>
    </location>
</feature>
<reference evidence="4" key="2">
    <citation type="journal article" date="2022" name="Microbiol. Resour. Announc.">
        <title>Metagenome Sequencing to Explore Phylogenomics of Terrestrial Cyanobacteria.</title>
        <authorList>
            <person name="Ward R.D."/>
            <person name="Stajich J.E."/>
            <person name="Johansen J.R."/>
            <person name="Huntemann M."/>
            <person name="Clum A."/>
            <person name="Foster B."/>
            <person name="Foster B."/>
            <person name="Roux S."/>
            <person name="Palaniappan K."/>
            <person name="Varghese N."/>
            <person name="Mukherjee S."/>
            <person name="Reddy T.B.K."/>
            <person name="Daum C."/>
            <person name="Copeland A."/>
            <person name="Chen I.A."/>
            <person name="Ivanova N.N."/>
            <person name="Kyrpides N.C."/>
            <person name="Shapiro N."/>
            <person name="Eloe-Fadrosh E.A."/>
            <person name="Pietrasiak N."/>
        </authorList>
    </citation>
    <scope>NUCLEOTIDE SEQUENCE</scope>
    <source>
        <strain evidence="4">JT2-VF2</strain>
    </source>
</reference>
<evidence type="ECO:0000313" key="4">
    <source>
        <dbReference type="EMBL" id="MBW4562460.1"/>
    </source>
</evidence>
<evidence type="ECO:0000313" key="5">
    <source>
        <dbReference type="Proteomes" id="UP000715781"/>
    </source>
</evidence>
<sequence>MKFNLLKPKRFFWVSLFSSAIFLFPLSTLGLTVKEVPNPRKESGGWVTDMGDILSEKTETQINQIISQLEAKNGTEIAVVTVPATAPAASVKEFATELFNYWGIGKKGKDNGILFLISVGDRRVEIETGYGVEAILPDAKVGNIIDNQIIPRFKKGDFEDGTLAGTKALIVVLESDRVSSVNQLTDPNPVASPNVETITEDNAIFWRLVTGGGILVVAIAGGVYLVRPRKMFIEPKGHTRRSKGNYIFLCADCQQPMEKVDETTVDSYLSKPEKTAQNLGSVKFEGWRCSNCSQKLTGTGFHIVAQQSHASKFRECPHCQELTVIHTVKTVQPATQYSSGRRLIINECHSCSYHHENEEIIPRLPPPPPPPPPSSSWGGGGYSGGSGGGSGGSFGGGSSGGGGAGGSW</sequence>
<accession>A0A951UHS1</accession>
<proteinExistence type="predicted"/>
<keyword evidence="2" id="KW-1133">Transmembrane helix</keyword>
<protein>
    <submittedName>
        <fullName evidence="4">TPM domain-containing protein</fullName>
    </submittedName>
</protein>
<dbReference type="Proteomes" id="UP000715781">
    <property type="component" value="Unassembled WGS sequence"/>
</dbReference>
<name>A0A951UHS1_9NOST</name>
<dbReference type="Pfam" id="PF04536">
    <property type="entry name" value="TPM_phosphatase"/>
    <property type="match status" value="1"/>
</dbReference>
<reference evidence="4" key="1">
    <citation type="submission" date="2021-05" db="EMBL/GenBank/DDBJ databases">
        <authorList>
            <person name="Pietrasiak N."/>
            <person name="Ward R."/>
            <person name="Stajich J.E."/>
            <person name="Kurbessoian T."/>
        </authorList>
    </citation>
    <scope>NUCLEOTIDE SEQUENCE</scope>
    <source>
        <strain evidence="4">JT2-VF2</strain>
    </source>
</reference>
<dbReference type="InterPro" id="IPR007621">
    <property type="entry name" value="TPM_dom"/>
</dbReference>
<evidence type="ECO:0000256" key="1">
    <source>
        <dbReference type="SAM" id="MobiDB-lite"/>
    </source>
</evidence>
<comment type="caution">
    <text evidence="4">The sequence shown here is derived from an EMBL/GenBank/DDBJ whole genome shotgun (WGS) entry which is preliminary data.</text>
</comment>
<evidence type="ECO:0000256" key="2">
    <source>
        <dbReference type="SAM" id="Phobius"/>
    </source>
</evidence>
<evidence type="ECO:0000259" key="3">
    <source>
        <dbReference type="Pfam" id="PF04536"/>
    </source>
</evidence>
<dbReference type="Gene3D" id="3.10.310.50">
    <property type="match status" value="1"/>
</dbReference>
<keyword evidence="2" id="KW-0812">Transmembrane</keyword>
<feature type="domain" description="TPM" evidence="3">
    <location>
        <begin position="47"/>
        <end position="170"/>
    </location>
</feature>
<gene>
    <name evidence="4" type="ORF">KME32_15170</name>
</gene>
<dbReference type="AlphaFoldDB" id="A0A951UHS1"/>
<feature type="region of interest" description="Disordered" evidence="1">
    <location>
        <begin position="359"/>
        <end position="408"/>
    </location>
</feature>